<dbReference type="AlphaFoldDB" id="A0A1B6CCB9"/>
<name>A0A1B6CCB9_9HEMI</name>
<evidence type="ECO:0000313" key="1">
    <source>
        <dbReference type="EMBL" id="JAS11096.1"/>
    </source>
</evidence>
<gene>
    <name evidence="1" type="ORF">g.44645</name>
</gene>
<dbReference type="EMBL" id="GEDC01026202">
    <property type="protein sequence ID" value="JAS11096.1"/>
    <property type="molecule type" value="Transcribed_RNA"/>
</dbReference>
<reference evidence="1" key="1">
    <citation type="submission" date="2015-12" db="EMBL/GenBank/DDBJ databases">
        <title>De novo transcriptome assembly of four potential Pierce s Disease insect vectors from Arizona vineyards.</title>
        <authorList>
            <person name="Tassone E.E."/>
        </authorList>
    </citation>
    <scope>NUCLEOTIDE SEQUENCE</scope>
</reference>
<organism evidence="1">
    <name type="scientific">Clastoptera arizonana</name>
    <name type="common">Arizona spittle bug</name>
    <dbReference type="NCBI Taxonomy" id="38151"/>
    <lineage>
        <taxon>Eukaryota</taxon>
        <taxon>Metazoa</taxon>
        <taxon>Ecdysozoa</taxon>
        <taxon>Arthropoda</taxon>
        <taxon>Hexapoda</taxon>
        <taxon>Insecta</taxon>
        <taxon>Pterygota</taxon>
        <taxon>Neoptera</taxon>
        <taxon>Paraneoptera</taxon>
        <taxon>Hemiptera</taxon>
        <taxon>Auchenorrhyncha</taxon>
        <taxon>Cercopoidea</taxon>
        <taxon>Clastopteridae</taxon>
        <taxon>Clastoptera</taxon>
    </lineage>
</organism>
<sequence length="113" mass="12875">PNVRAKALVIALKEYDSMLLNLHVASIGLSQLREQGKLHHCNTRWRSDVSNVIGISKLDADYWGEMSDEIATGFRTIYSSPVPIWLQREFERKVEEFVNDALSSYVKPTVRPA</sequence>
<proteinExistence type="predicted"/>
<accession>A0A1B6CCB9</accession>
<protein>
    <submittedName>
        <fullName evidence="1">Uncharacterized protein</fullName>
    </submittedName>
</protein>
<feature type="non-terminal residue" evidence="1">
    <location>
        <position position="113"/>
    </location>
</feature>
<feature type="non-terminal residue" evidence="1">
    <location>
        <position position="1"/>
    </location>
</feature>